<comment type="caution">
    <text evidence="2">The sequence shown here is derived from an EMBL/GenBank/DDBJ whole genome shotgun (WGS) entry which is preliminary data.</text>
</comment>
<evidence type="ECO:0000259" key="1">
    <source>
        <dbReference type="Pfam" id="PF16798"/>
    </source>
</evidence>
<dbReference type="Pfam" id="PF16798">
    <property type="entry name" value="DUF5069"/>
    <property type="match status" value="1"/>
</dbReference>
<sequence length="152" mass="16922">METIDLTLAPPRRWSDELGGIRWLPRIIDKARAALGGRLGSYLYGQSPGDENLLRILGTDYPTFTLIVKAAPDDASVLAELEARYPNGVARARRWTSHPLPLPFRPLTWMLDFDDGYIDGPLAPVRKPIQALYNVVAGMLRAVRKNAAKEVL</sequence>
<organism evidence="2">
    <name type="scientific">mine drainage metagenome</name>
    <dbReference type="NCBI Taxonomy" id="410659"/>
    <lineage>
        <taxon>unclassified sequences</taxon>
        <taxon>metagenomes</taxon>
        <taxon>ecological metagenomes</taxon>
    </lineage>
</organism>
<evidence type="ECO:0000313" key="2">
    <source>
        <dbReference type="EMBL" id="CBH74331.1"/>
    </source>
</evidence>
<protein>
    <recommendedName>
        <fullName evidence="1">DUF5069 domain-containing protein</fullName>
    </recommendedName>
</protein>
<proteinExistence type="predicted"/>
<gene>
    <name evidence="2" type="ORF">CARN1_2218</name>
</gene>
<dbReference type="AlphaFoldDB" id="E6PCZ6"/>
<accession>E6PCZ6</accession>
<dbReference type="EMBL" id="CABL01000001">
    <property type="protein sequence ID" value="CBH74331.1"/>
    <property type="molecule type" value="Genomic_DNA"/>
</dbReference>
<name>E6PCZ6_9ZZZZ</name>
<reference evidence="2" key="1">
    <citation type="submission" date="2009-10" db="EMBL/GenBank/DDBJ databases">
        <title>Diversity of trophic interactions inside an arsenic-rich microbial ecosystem.</title>
        <authorList>
            <person name="Bertin P.N."/>
            <person name="Heinrich-Salmeron A."/>
            <person name="Pelletier E."/>
            <person name="Goulhen-Chollet F."/>
            <person name="Arsene-Ploetze F."/>
            <person name="Gallien S."/>
            <person name="Calteau A."/>
            <person name="Vallenet D."/>
            <person name="Casiot C."/>
            <person name="Chane-Woon-Ming B."/>
            <person name="Giloteaux L."/>
            <person name="Barakat M."/>
            <person name="Bonnefoy V."/>
            <person name="Bruneel O."/>
            <person name="Chandler M."/>
            <person name="Cleiss J."/>
            <person name="Duran R."/>
            <person name="Elbaz-Poulichet F."/>
            <person name="Fonknechten N."/>
            <person name="Lauga B."/>
            <person name="Mornico D."/>
            <person name="Ortet P."/>
            <person name="Schaeffer C."/>
            <person name="Siguier P."/>
            <person name="Alexander Thil Smith A."/>
            <person name="Van Dorsselaer A."/>
            <person name="Weissenbach J."/>
            <person name="Medigue C."/>
            <person name="Le Paslier D."/>
        </authorList>
    </citation>
    <scope>NUCLEOTIDE SEQUENCE</scope>
</reference>
<feature type="domain" description="DUF5069" evidence="1">
    <location>
        <begin position="10"/>
        <end position="84"/>
    </location>
</feature>
<dbReference type="InterPro" id="IPR031849">
    <property type="entry name" value="DUF5069"/>
</dbReference>